<dbReference type="PRINTS" id="PR00038">
    <property type="entry name" value="HTHLUXR"/>
</dbReference>
<reference evidence="5 6" key="1">
    <citation type="submission" date="2023-06" db="EMBL/GenBank/DDBJ databases">
        <title>Microbacterium sp. nov., isolated from a waste landfill.</title>
        <authorList>
            <person name="Wen W."/>
        </authorList>
    </citation>
    <scope>NUCLEOTIDE SEQUENCE [LARGE SCALE GENOMIC DNA]</scope>
    <source>
        <strain evidence="5 6">ASV49</strain>
    </source>
</reference>
<dbReference type="Pfam" id="PF00196">
    <property type="entry name" value="GerE"/>
    <property type="match status" value="1"/>
</dbReference>
<dbReference type="SUPFAM" id="SSF46894">
    <property type="entry name" value="C-terminal effector domain of the bipartite response regulators"/>
    <property type="match status" value="1"/>
</dbReference>
<name>A0ABT7MV29_9MICO</name>
<dbReference type="PANTHER" id="PTHR44688:SF16">
    <property type="entry name" value="DNA-BINDING TRANSCRIPTIONAL ACTIVATOR DEVR_DOSR"/>
    <property type="match status" value="1"/>
</dbReference>
<proteinExistence type="predicted"/>
<evidence type="ECO:0000256" key="1">
    <source>
        <dbReference type="ARBA" id="ARBA00023015"/>
    </source>
</evidence>
<protein>
    <submittedName>
        <fullName evidence="5">Helix-turn-helix transcriptional regulator</fullName>
    </submittedName>
</protein>
<evidence type="ECO:0000256" key="3">
    <source>
        <dbReference type="ARBA" id="ARBA00023163"/>
    </source>
</evidence>
<keyword evidence="6" id="KW-1185">Reference proteome</keyword>
<keyword evidence="3" id="KW-0804">Transcription</keyword>
<dbReference type="InterPro" id="IPR016032">
    <property type="entry name" value="Sig_transdc_resp-reg_C-effctor"/>
</dbReference>
<accession>A0ABT7MV29</accession>
<keyword evidence="1" id="KW-0805">Transcription regulation</keyword>
<dbReference type="PROSITE" id="PS50043">
    <property type="entry name" value="HTH_LUXR_2"/>
    <property type="match status" value="1"/>
</dbReference>
<feature type="domain" description="HTH luxR-type" evidence="4">
    <location>
        <begin position="154"/>
        <end position="223"/>
    </location>
</feature>
<evidence type="ECO:0000256" key="2">
    <source>
        <dbReference type="ARBA" id="ARBA00023125"/>
    </source>
</evidence>
<dbReference type="Proteomes" id="UP001235064">
    <property type="component" value="Unassembled WGS sequence"/>
</dbReference>
<evidence type="ECO:0000259" key="4">
    <source>
        <dbReference type="PROSITE" id="PS50043"/>
    </source>
</evidence>
<dbReference type="EMBL" id="JASXSZ010000001">
    <property type="protein sequence ID" value="MDL9978301.1"/>
    <property type="molecule type" value="Genomic_DNA"/>
</dbReference>
<gene>
    <name evidence="5" type="ORF">QSV35_03065</name>
</gene>
<organism evidence="5 6">
    <name type="scientific">Microbacterium candidum</name>
    <dbReference type="NCBI Taxonomy" id="3041922"/>
    <lineage>
        <taxon>Bacteria</taxon>
        <taxon>Bacillati</taxon>
        <taxon>Actinomycetota</taxon>
        <taxon>Actinomycetes</taxon>
        <taxon>Micrococcales</taxon>
        <taxon>Microbacteriaceae</taxon>
        <taxon>Microbacterium</taxon>
    </lineage>
</organism>
<dbReference type="SMART" id="SM00421">
    <property type="entry name" value="HTH_LUXR"/>
    <property type="match status" value="1"/>
</dbReference>
<dbReference type="InterPro" id="IPR036388">
    <property type="entry name" value="WH-like_DNA-bd_sf"/>
</dbReference>
<dbReference type="RefSeq" id="WP_286286587.1">
    <property type="nucleotide sequence ID" value="NZ_JASXSZ010000001.1"/>
</dbReference>
<dbReference type="InterPro" id="IPR000792">
    <property type="entry name" value="Tscrpt_reg_LuxR_C"/>
</dbReference>
<comment type="caution">
    <text evidence="5">The sequence shown here is derived from an EMBL/GenBank/DDBJ whole genome shotgun (WGS) entry which is preliminary data.</text>
</comment>
<dbReference type="Gene3D" id="1.10.10.10">
    <property type="entry name" value="Winged helix-like DNA-binding domain superfamily/Winged helix DNA-binding domain"/>
    <property type="match status" value="1"/>
</dbReference>
<sequence length="249" mass="26348">MHSAEATATTGRDLPVMLLPRRVSEDFVDRLAMLGNPLVGDALRGRRTAARAEQIVDQVIADVLSKGSQPRTPGDPWLLMSDLHAAGISISAVIEAKNVLFETAFPALLDVMSDHPRCLAGALHRGVSANLDALSTALHTSGALSVATKEVIDTAVLASHLTDRQAQIFEMLWSGHSIRSIAAKLHISVKTAKNHQTDIAKKLGVIEGGRGWAMVTTRARELKILVIVPLLGAAALIGEAADAIGSLLT</sequence>
<dbReference type="PANTHER" id="PTHR44688">
    <property type="entry name" value="DNA-BINDING TRANSCRIPTIONAL ACTIVATOR DEVR_DOSR"/>
    <property type="match status" value="1"/>
</dbReference>
<evidence type="ECO:0000313" key="6">
    <source>
        <dbReference type="Proteomes" id="UP001235064"/>
    </source>
</evidence>
<keyword evidence="2" id="KW-0238">DNA-binding</keyword>
<evidence type="ECO:0000313" key="5">
    <source>
        <dbReference type="EMBL" id="MDL9978301.1"/>
    </source>
</evidence>